<dbReference type="Gene3D" id="2.130.10.10">
    <property type="entry name" value="YVTN repeat-like/Quinoprotein amine dehydrogenase"/>
    <property type="match status" value="1"/>
</dbReference>
<dbReference type="Proteomes" id="UP000271098">
    <property type="component" value="Unassembled WGS sequence"/>
</dbReference>
<dbReference type="GO" id="GO:0000932">
    <property type="term" value="C:P-body"/>
    <property type="evidence" value="ECO:0007669"/>
    <property type="project" value="TreeGrafter"/>
</dbReference>
<dbReference type="EMBL" id="UYRT01081938">
    <property type="protein sequence ID" value="VDN25208.1"/>
    <property type="molecule type" value="Genomic_DNA"/>
</dbReference>
<dbReference type="InterPro" id="IPR048841">
    <property type="entry name" value="PAN2_N"/>
</dbReference>
<dbReference type="GO" id="GO:0000289">
    <property type="term" value="P:nuclear-transcribed mRNA poly(A) tail shortening"/>
    <property type="evidence" value="ECO:0007669"/>
    <property type="project" value="TreeGrafter"/>
</dbReference>
<evidence type="ECO:0000313" key="2">
    <source>
        <dbReference type="EMBL" id="VDN25208.1"/>
    </source>
</evidence>
<dbReference type="PANTHER" id="PTHR15728">
    <property type="entry name" value="DEADENYLATION COMPLEX CATALYTIC SUBUNIT PAN2"/>
    <property type="match status" value="1"/>
</dbReference>
<dbReference type="AlphaFoldDB" id="A0A183E229"/>
<dbReference type="WBParaSite" id="GPUH_0001504001-mRNA-1">
    <property type="protein sequence ID" value="GPUH_0001504001-mRNA-1"/>
    <property type="gene ID" value="GPUH_0001504001"/>
</dbReference>
<dbReference type="GO" id="GO:0031251">
    <property type="term" value="C:PAN complex"/>
    <property type="evidence" value="ECO:0007669"/>
    <property type="project" value="TreeGrafter"/>
</dbReference>
<keyword evidence="3" id="KW-1185">Reference proteome</keyword>
<dbReference type="SUPFAM" id="SSF50978">
    <property type="entry name" value="WD40 repeat-like"/>
    <property type="match status" value="1"/>
</dbReference>
<gene>
    <name evidence="2" type="ORF">GPUH_LOCUS15020</name>
</gene>
<dbReference type="InterPro" id="IPR036322">
    <property type="entry name" value="WD40_repeat_dom_sf"/>
</dbReference>
<dbReference type="PANTHER" id="PTHR15728:SF0">
    <property type="entry name" value="PAN2-PAN3 DEADENYLATION COMPLEX CATALYTIC SUBUNIT PAN2"/>
    <property type="match status" value="1"/>
</dbReference>
<dbReference type="Pfam" id="PF20770">
    <property type="entry name" value="PAN2_N"/>
    <property type="match status" value="1"/>
</dbReference>
<evidence type="ECO:0000259" key="1">
    <source>
        <dbReference type="Pfam" id="PF20770"/>
    </source>
</evidence>
<sequence>MFETAAATATATQRSDDAAIAAAAAAAAAAALADNSLGSVPEGGFALLSTAPQNASLAHMGSVPEGGFALLSTAPQNASLAHMVTAVAFDPYEELLWTANDAGRVVSFYGAQLEKYTAFLSAANSDVRALLTSEAITFSLTPLRLKANRRQGISLFSHTSDHMTDLTCLHRLPNAPHKLLLGGNQQQIIQFDVETQKEIRIAFVKQKNCLALRSNQKFLFSSDSEGNITLRHMTTVDALHALQAHQGSVADFDVSGNKLITCGYSPRMGKLTGDRFLMVYDLRTLRSLPPVPLPMAPSFCRFLPSYSDSRIMVCSQAGEFIVMNLNEQSSQIPIQLDTNGFAITCLDISVSKRCIAFGDQTGLDYRQSDPVPQKVMESMRMVQFVGYAHNPRADTLLRGFN</sequence>
<dbReference type="GO" id="GO:0004535">
    <property type="term" value="F:poly(A)-specific ribonuclease activity"/>
    <property type="evidence" value="ECO:0007669"/>
    <property type="project" value="TreeGrafter"/>
</dbReference>
<reference evidence="4" key="1">
    <citation type="submission" date="2016-06" db="UniProtKB">
        <authorList>
            <consortium name="WormBaseParasite"/>
        </authorList>
    </citation>
    <scope>IDENTIFICATION</scope>
</reference>
<protein>
    <submittedName>
        <fullName evidence="4">PAB1P-dependent poly(A)-specific ribonuclease</fullName>
    </submittedName>
</protein>
<proteinExistence type="predicted"/>
<name>A0A183E229_9BILA</name>
<feature type="domain" description="PAN2-PAN3 deadenylation complex catalytic subunit PAN2 N-terminal" evidence="1">
    <location>
        <begin position="83"/>
        <end position="362"/>
    </location>
</feature>
<dbReference type="InterPro" id="IPR050785">
    <property type="entry name" value="PAN2-PAN3_catalytic_subunit"/>
</dbReference>
<dbReference type="OrthoDB" id="16516at2759"/>
<organism evidence="4">
    <name type="scientific">Gongylonema pulchrum</name>
    <dbReference type="NCBI Taxonomy" id="637853"/>
    <lineage>
        <taxon>Eukaryota</taxon>
        <taxon>Metazoa</taxon>
        <taxon>Ecdysozoa</taxon>
        <taxon>Nematoda</taxon>
        <taxon>Chromadorea</taxon>
        <taxon>Rhabditida</taxon>
        <taxon>Spirurina</taxon>
        <taxon>Spiruromorpha</taxon>
        <taxon>Spiruroidea</taxon>
        <taxon>Gongylonematidae</taxon>
        <taxon>Gongylonema</taxon>
    </lineage>
</organism>
<accession>A0A183E229</accession>
<evidence type="ECO:0000313" key="3">
    <source>
        <dbReference type="Proteomes" id="UP000271098"/>
    </source>
</evidence>
<evidence type="ECO:0000313" key="4">
    <source>
        <dbReference type="WBParaSite" id="GPUH_0001504001-mRNA-1"/>
    </source>
</evidence>
<reference evidence="2 3" key="2">
    <citation type="submission" date="2018-11" db="EMBL/GenBank/DDBJ databases">
        <authorList>
            <consortium name="Pathogen Informatics"/>
        </authorList>
    </citation>
    <scope>NUCLEOTIDE SEQUENCE [LARGE SCALE GENOMIC DNA]</scope>
</reference>
<dbReference type="InterPro" id="IPR015943">
    <property type="entry name" value="WD40/YVTN_repeat-like_dom_sf"/>
</dbReference>